<accession>A0A2S7UUK1</accession>
<dbReference type="InterPro" id="IPR010710">
    <property type="entry name" value="DUF1289"/>
</dbReference>
<keyword evidence="2" id="KW-1185">Reference proteome</keyword>
<proteinExistence type="predicted"/>
<dbReference type="PANTHER" id="PTHR35175">
    <property type="entry name" value="DUF1289 DOMAIN-CONTAINING PROTEIN"/>
    <property type="match status" value="1"/>
</dbReference>
<evidence type="ECO:0000313" key="1">
    <source>
        <dbReference type="EMBL" id="PQJ53192.1"/>
    </source>
</evidence>
<protein>
    <recommendedName>
        <fullName evidence="3">DUF1289 domain-containing protein</fullName>
    </recommendedName>
</protein>
<dbReference type="RefSeq" id="WP_105051671.1">
    <property type="nucleotide sequence ID" value="NZ_BMYG01000003.1"/>
</dbReference>
<sequence length="68" mass="7560">MIESPCIRECCLDSQDICIGCARHINEITGWQKLSEQEKKSIVSRCDSSKKDQVSLKGSGIRSSSEQV</sequence>
<dbReference type="EMBL" id="MSCH01000003">
    <property type="protein sequence ID" value="PQJ53192.1"/>
    <property type="molecule type" value="Genomic_DNA"/>
</dbReference>
<dbReference type="OrthoDB" id="9811423at2"/>
<evidence type="ECO:0008006" key="3">
    <source>
        <dbReference type="Google" id="ProtNLM"/>
    </source>
</evidence>
<gene>
    <name evidence="1" type="ORF">BTO11_05610</name>
</gene>
<dbReference type="PANTHER" id="PTHR35175:SF2">
    <property type="entry name" value="DUF1289 DOMAIN-CONTAINING PROTEIN"/>
    <property type="match status" value="1"/>
</dbReference>
<comment type="caution">
    <text evidence="1">The sequence shown here is derived from an EMBL/GenBank/DDBJ whole genome shotgun (WGS) entry which is preliminary data.</text>
</comment>
<dbReference type="Proteomes" id="UP000239007">
    <property type="component" value="Unassembled WGS sequence"/>
</dbReference>
<name>A0A2S7UUK1_9GAMM</name>
<dbReference type="Pfam" id="PF06945">
    <property type="entry name" value="DUF1289"/>
    <property type="match status" value="1"/>
</dbReference>
<dbReference type="AlphaFoldDB" id="A0A2S7UUK1"/>
<evidence type="ECO:0000313" key="2">
    <source>
        <dbReference type="Proteomes" id="UP000239007"/>
    </source>
</evidence>
<reference evidence="1 2" key="1">
    <citation type="submission" date="2016-12" db="EMBL/GenBank/DDBJ databases">
        <title>Diversity of luminous bacteria.</title>
        <authorList>
            <person name="Yoshizawa S."/>
            <person name="Kogure K."/>
        </authorList>
    </citation>
    <scope>NUCLEOTIDE SEQUENCE [LARGE SCALE GENOMIC DNA]</scope>
    <source>
        <strain evidence="1 2">SA4-48</strain>
    </source>
</reference>
<organism evidence="1 2">
    <name type="scientific">Psychrosphaera saromensis</name>
    <dbReference type="NCBI Taxonomy" id="716813"/>
    <lineage>
        <taxon>Bacteria</taxon>
        <taxon>Pseudomonadati</taxon>
        <taxon>Pseudomonadota</taxon>
        <taxon>Gammaproteobacteria</taxon>
        <taxon>Alteromonadales</taxon>
        <taxon>Pseudoalteromonadaceae</taxon>
        <taxon>Psychrosphaera</taxon>
    </lineage>
</organism>